<dbReference type="InterPro" id="IPR001343">
    <property type="entry name" value="Hemolysn_Ca-bd"/>
</dbReference>
<keyword evidence="2" id="KW-1185">Reference proteome</keyword>
<accession>A0A7S8C8H9</accession>
<dbReference type="Gene3D" id="2.150.10.10">
    <property type="entry name" value="Serralysin-like metalloprotease, C-terminal"/>
    <property type="match status" value="1"/>
</dbReference>
<dbReference type="InterPro" id="IPR011049">
    <property type="entry name" value="Serralysin-like_metalloprot_C"/>
</dbReference>
<dbReference type="PRINTS" id="PR00313">
    <property type="entry name" value="CABNDNGRPT"/>
</dbReference>
<organism evidence="1 2">
    <name type="scientific">Kaustia mangrovi</name>
    <dbReference type="NCBI Taxonomy" id="2593653"/>
    <lineage>
        <taxon>Bacteria</taxon>
        <taxon>Pseudomonadati</taxon>
        <taxon>Pseudomonadota</taxon>
        <taxon>Alphaproteobacteria</taxon>
        <taxon>Hyphomicrobiales</taxon>
        <taxon>Parvibaculaceae</taxon>
        <taxon>Kaustia</taxon>
    </lineage>
</organism>
<dbReference type="EMBL" id="CP058214">
    <property type="protein sequence ID" value="QPC45380.1"/>
    <property type="molecule type" value="Genomic_DNA"/>
</dbReference>
<dbReference type="Proteomes" id="UP000593594">
    <property type="component" value="Chromosome"/>
</dbReference>
<dbReference type="KEGG" id="kmn:HW532_16590"/>
<sequence length="163" mass="16937">MHGGQGDDIYYVEDAGDLVLEPADFGTDEVRSNVSFNLNAHSQYIEILTLTGTGDIDGTGNSQDNRICGNAGQNRLDGGLGNDLLEGGAGADTFVFRSGCGADTILDFEDGTDRIAVLSGASAFGDLEIAASGEDALVTFADVSIVFSGTDHSRLTADDFLFA</sequence>
<evidence type="ECO:0000313" key="1">
    <source>
        <dbReference type="EMBL" id="QPC45380.1"/>
    </source>
</evidence>
<proteinExistence type="predicted"/>
<name>A0A7S8C8H9_9HYPH</name>
<reference evidence="1 2" key="1">
    <citation type="submission" date="2020-06" db="EMBL/GenBank/DDBJ databases">
        <title>Genome sequence of 2 isolates from Red Sea Mangroves.</title>
        <authorList>
            <person name="Sefrji F."/>
            <person name="Michoud G."/>
            <person name="Merlino G."/>
            <person name="Daffonchio D."/>
        </authorList>
    </citation>
    <scope>NUCLEOTIDE SEQUENCE [LARGE SCALE GENOMIC DNA]</scope>
    <source>
        <strain evidence="1 2">R1DC25</strain>
    </source>
</reference>
<dbReference type="AlphaFoldDB" id="A0A7S8C8H9"/>
<protein>
    <submittedName>
        <fullName evidence="1">Calcium-binding protein</fullName>
    </submittedName>
</protein>
<dbReference type="GO" id="GO:0005509">
    <property type="term" value="F:calcium ion binding"/>
    <property type="evidence" value="ECO:0007669"/>
    <property type="project" value="InterPro"/>
</dbReference>
<dbReference type="Pfam" id="PF00353">
    <property type="entry name" value="HemolysinCabind"/>
    <property type="match status" value="1"/>
</dbReference>
<evidence type="ECO:0000313" key="2">
    <source>
        <dbReference type="Proteomes" id="UP000593594"/>
    </source>
</evidence>
<gene>
    <name evidence="1" type="ORF">HW532_16590</name>
</gene>
<dbReference type="SUPFAM" id="SSF51120">
    <property type="entry name" value="beta-Roll"/>
    <property type="match status" value="1"/>
</dbReference>